<gene>
    <name evidence="1" type="ORF">PV09_09161</name>
</gene>
<reference evidence="1 2" key="1">
    <citation type="submission" date="2015-01" db="EMBL/GenBank/DDBJ databases">
        <title>The Genome Sequence of Ochroconis gallopava CBS43764.</title>
        <authorList>
            <consortium name="The Broad Institute Genomics Platform"/>
            <person name="Cuomo C."/>
            <person name="de Hoog S."/>
            <person name="Gorbushina A."/>
            <person name="Stielow B."/>
            <person name="Teixiera M."/>
            <person name="Abouelleil A."/>
            <person name="Chapman S.B."/>
            <person name="Priest M."/>
            <person name="Young S.K."/>
            <person name="Wortman J."/>
            <person name="Nusbaum C."/>
            <person name="Birren B."/>
        </authorList>
    </citation>
    <scope>NUCLEOTIDE SEQUENCE [LARGE SCALE GENOMIC DNA]</scope>
    <source>
        <strain evidence="1 2">CBS 43764</strain>
    </source>
</reference>
<dbReference type="InParanoid" id="A0A0D1ZYI2"/>
<proteinExistence type="predicted"/>
<dbReference type="EMBL" id="KN847584">
    <property type="protein sequence ID" value="KIV99129.1"/>
    <property type="molecule type" value="Genomic_DNA"/>
</dbReference>
<evidence type="ECO:0000313" key="2">
    <source>
        <dbReference type="Proteomes" id="UP000053259"/>
    </source>
</evidence>
<dbReference type="VEuPathDB" id="FungiDB:PV09_09161"/>
<dbReference type="HOGENOM" id="CLU_1129819_0_0_1"/>
<evidence type="ECO:0000313" key="1">
    <source>
        <dbReference type="EMBL" id="KIV99129.1"/>
    </source>
</evidence>
<protein>
    <submittedName>
        <fullName evidence="1">Uncharacterized protein</fullName>
    </submittedName>
</protein>
<sequence length="246" mass="26442">MYFSNQCSQLQEKEDRSSLLGVEVVLAVFPVAQQLYDFDVAVPSQRGVGTVLEEQLGGSDAPVLTGELPSAGRAYARSLTLFNCGCVGQHLAGSGKVGVAHGVLEWCLQMDAYRVRVHAGLSHDGDRAGLPMLDGPVQRCAEAEVAYLQVCVRIQQLDNRRNVICIGVRVFEQDLQRRQAVFALRCVVHAGHAVLKESGELVLEGGVLEEKFDDGDALGAHSERQGVIGLVSRFLRSPGADSCAPA</sequence>
<dbReference type="RefSeq" id="XP_016208999.1">
    <property type="nucleotide sequence ID" value="XM_016363163.1"/>
</dbReference>
<accession>A0A0D1ZYI2</accession>
<dbReference type="GeneID" id="27317134"/>
<keyword evidence="2" id="KW-1185">Reference proteome</keyword>
<name>A0A0D1ZYI2_9PEZI</name>
<dbReference type="Proteomes" id="UP000053259">
    <property type="component" value="Unassembled WGS sequence"/>
</dbReference>
<dbReference type="AlphaFoldDB" id="A0A0D1ZYI2"/>
<organism evidence="1 2">
    <name type="scientific">Verruconis gallopava</name>
    <dbReference type="NCBI Taxonomy" id="253628"/>
    <lineage>
        <taxon>Eukaryota</taxon>
        <taxon>Fungi</taxon>
        <taxon>Dikarya</taxon>
        <taxon>Ascomycota</taxon>
        <taxon>Pezizomycotina</taxon>
        <taxon>Dothideomycetes</taxon>
        <taxon>Pleosporomycetidae</taxon>
        <taxon>Venturiales</taxon>
        <taxon>Sympoventuriaceae</taxon>
        <taxon>Verruconis</taxon>
    </lineage>
</organism>